<feature type="transmembrane region" description="Helical" evidence="1">
    <location>
        <begin position="110"/>
        <end position="128"/>
    </location>
</feature>
<keyword evidence="1" id="KW-0472">Membrane</keyword>
<keyword evidence="1" id="KW-1133">Transmembrane helix</keyword>
<keyword evidence="1" id="KW-0812">Transmembrane</keyword>
<protein>
    <recommendedName>
        <fullName evidence="3">Integral membrane protein</fullName>
    </recommendedName>
</protein>
<organism evidence="2">
    <name type="scientific">uncultured Sulfurovum sp</name>
    <dbReference type="NCBI Taxonomy" id="269237"/>
    <lineage>
        <taxon>Bacteria</taxon>
        <taxon>Pseudomonadati</taxon>
        <taxon>Campylobacterota</taxon>
        <taxon>Epsilonproteobacteria</taxon>
        <taxon>Campylobacterales</taxon>
        <taxon>Sulfurovaceae</taxon>
        <taxon>Sulfurovum</taxon>
        <taxon>environmental samples</taxon>
    </lineage>
</organism>
<accession>A0A6S6T6P6</accession>
<feature type="transmembrane region" description="Helical" evidence="1">
    <location>
        <begin position="6"/>
        <end position="29"/>
    </location>
</feature>
<feature type="transmembrane region" description="Helical" evidence="1">
    <location>
        <begin position="50"/>
        <end position="73"/>
    </location>
</feature>
<evidence type="ECO:0008006" key="3">
    <source>
        <dbReference type="Google" id="ProtNLM"/>
    </source>
</evidence>
<name>A0A6S6T6P6_9BACT</name>
<gene>
    <name evidence="2" type="ORF">HELGO_WM483</name>
</gene>
<evidence type="ECO:0000256" key="1">
    <source>
        <dbReference type="SAM" id="Phobius"/>
    </source>
</evidence>
<feature type="transmembrane region" description="Helical" evidence="1">
    <location>
        <begin position="85"/>
        <end position="103"/>
    </location>
</feature>
<evidence type="ECO:0000313" key="2">
    <source>
        <dbReference type="EMBL" id="CAA6819011.1"/>
    </source>
</evidence>
<proteinExistence type="predicted"/>
<dbReference type="AlphaFoldDB" id="A0A6S6T6P6"/>
<reference evidence="2" key="1">
    <citation type="submission" date="2020-01" db="EMBL/GenBank/DDBJ databases">
        <authorList>
            <person name="Meier V. D."/>
            <person name="Meier V D."/>
        </authorList>
    </citation>
    <scope>NUCLEOTIDE SEQUENCE</scope>
    <source>
        <strain evidence="2">HLG_WM_MAG_01</strain>
    </source>
</reference>
<dbReference type="EMBL" id="CACVAS010000107">
    <property type="protein sequence ID" value="CAA6819011.1"/>
    <property type="molecule type" value="Genomic_DNA"/>
</dbReference>
<sequence>MFDQIIVVYLYLFFSTMIIAFQFALIFGAPWGEITMGGRYSGQIPLYMRMVILFVFIPILLLVTMIVLVRSGLTCEEYYEWSKSAIWFVVAFHSIVSISNIITPSKKERMVWAPITVITLGCVIYIAMH</sequence>